<keyword evidence="4" id="KW-1185">Reference proteome</keyword>
<comment type="caution">
    <text evidence="3">The sequence shown here is derived from an EMBL/GenBank/DDBJ whole genome shotgun (WGS) entry which is preliminary data.</text>
</comment>
<reference evidence="3 4" key="1">
    <citation type="submission" date="2022-05" db="EMBL/GenBank/DDBJ databases">
        <title>Flavobacterium sp., isolated from activated sludge.</title>
        <authorList>
            <person name="Ran Q."/>
        </authorList>
    </citation>
    <scope>NUCLEOTIDE SEQUENCE [LARGE SCALE GENOMIC DNA]</scope>
    <source>
        <strain evidence="3 4">HXWNR70</strain>
    </source>
</reference>
<keyword evidence="1" id="KW-0175">Coiled coil</keyword>
<protein>
    <submittedName>
        <fullName evidence="3">Pseudouridine synthase</fullName>
    </submittedName>
</protein>
<dbReference type="InterPro" id="IPR006224">
    <property type="entry name" value="PsdUridine_synth_RluA-like_CS"/>
</dbReference>
<name>A0ABT0TRY8_9FLAO</name>
<dbReference type="Gene3D" id="3.30.2350.10">
    <property type="entry name" value="Pseudouridine synthase"/>
    <property type="match status" value="1"/>
</dbReference>
<evidence type="ECO:0000313" key="4">
    <source>
        <dbReference type="Proteomes" id="UP001317191"/>
    </source>
</evidence>
<dbReference type="PROSITE" id="PS01129">
    <property type="entry name" value="PSI_RLU"/>
    <property type="match status" value="1"/>
</dbReference>
<dbReference type="CDD" id="cd02869">
    <property type="entry name" value="PseudoU_synth_RluA_like"/>
    <property type="match status" value="1"/>
</dbReference>
<proteinExistence type="predicted"/>
<sequence length="556" mass="64210">MQPTLFQFFKSDISGITLPENFTFPFYYEPHLLCKIAAKELQDYLQNQNEWQHNFGLKANQEGLVIGKMFGVLVCQNQNGELGYLWAFSGKLAEKNHWSYFVPTVFDMLTDHGFFKKEEEEINRINKEIEALEFSPEYIQSIEKVKQTEQKAFEDLQRHKLLIKDHKKLRKEQRIKAQEELLLTDFQEFDASLKEQSQQEGILLKKMTTYWNYIMADAQKELDFFEDKINTLKELRRQKSAALQQLLFKEYSFLNQFGKRKSLGEIFDNNPPAGAGECAAPKLLHYAFENNLKPIAMAEFWWGQSPKSEVRKHGQFYPACKSKCEPILLGHMLEGIAMDENPFLENPAEGKDIEILFEDEFLAVINKPEEFLSVPGKSIADSVYHRVKEKYPEATGPLIVHRLDMSTSGIMLIAKSEEVYVQLQSQFIKRTVKKCYEALLDGVLLEKKGTIDLPLRVDLEDRPRQLVCYEYGKPAFTSWEVIAIENGKTRVHFYPLTGRTHQLRVHASHPLGLNAPIVGDDLYGLKANRLHLHAKSIIFMHPVTGLEMQIDTVAGF</sequence>
<accession>A0ABT0TRY8</accession>
<dbReference type="Pfam" id="PF00849">
    <property type="entry name" value="PseudoU_synth_2"/>
    <property type="match status" value="1"/>
</dbReference>
<organism evidence="3 4">
    <name type="scientific">Flavobacterium luminosum</name>
    <dbReference type="NCBI Taxonomy" id="2949086"/>
    <lineage>
        <taxon>Bacteria</taxon>
        <taxon>Pseudomonadati</taxon>
        <taxon>Bacteroidota</taxon>
        <taxon>Flavobacteriia</taxon>
        <taxon>Flavobacteriales</taxon>
        <taxon>Flavobacteriaceae</taxon>
        <taxon>Flavobacterium</taxon>
    </lineage>
</organism>
<dbReference type="PANTHER" id="PTHR21600">
    <property type="entry name" value="MITOCHONDRIAL RNA PSEUDOURIDINE SYNTHASE"/>
    <property type="match status" value="1"/>
</dbReference>
<dbReference type="InterPro" id="IPR020103">
    <property type="entry name" value="PsdUridine_synth_cat_dom_sf"/>
</dbReference>
<feature type="domain" description="Pseudouridine synthase RsuA/RluA-like" evidence="2">
    <location>
        <begin position="363"/>
        <end position="509"/>
    </location>
</feature>
<dbReference type="Proteomes" id="UP001317191">
    <property type="component" value="Unassembled WGS sequence"/>
</dbReference>
<dbReference type="SUPFAM" id="SSF55120">
    <property type="entry name" value="Pseudouridine synthase"/>
    <property type="match status" value="1"/>
</dbReference>
<dbReference type="PANTHER" id="PTHR21600:SF89">
    <property type="entry name" value="RIBOSOMAL LARGE SUBUNIT PSEUDOURIDINE SYNTHASE A"/>
    <property type="match status" value="1"/>
</dbReference>
<dbReference type="InterPro" id="IPR006145">
    <property type="entry name" value="PsdUridine_synth_RsuA/RluA"/>
</dbReference>
<evidence type="ECO:0000256" key="1">
    <source>
        <dbReference type="SAM" id="Coils"/>
    </source>
</evidence>
<feature type="coiled-coil region" evidence="1">
    <location>
        <begin position="215"/>
        <end position="245"/>
    </location>
</feature>
<gene>
    <name evidence="3" type="ORF">NAT50_11905</name>
</gene>
<evidence type="ECO:0000313" key="3">
    <source>
        <dbReference type="EMBL" id="MCL9810061.1"/>
    </source>
</evidence>
<dbReference type="RefSeq" id="WP_250593450.1">
    <property type="nucleotide sequence ID" value="NZ_JAMLJM010000011.1"/>
</dbReference>
<evidence type="ECO:0000259" key="2">
    <source>
        <dbReference type="Pfam" id="PF00849"/>
    </source>
</evidence>
<dbReference type="EMBL" id="JAMLJM010000011">
    <property type="protein sequence ID" value="MCL9810061.1"/>
    <property type="molecule type" value="Genomic_DNA"/>
</dbReference>
<dbReference type="InterPro" id="IPR050188">
    <property type="entry name" value="RluA_PseudoU_synthase"/>
</dbReference>